<dbReference type="InterPro" id="IPR043779">
    <property type="entry name" value="DUF5721"/>
</dbReference>
<reference evidence="1 2" key="1">
    <citation type="submission" date="2009-01" db="EMBL/GenBank/DDBJ databases">
        <authorList>
            <person name="Fulton L."/>
            <person name="Clifton S."/>
            <person name="Fulton B."/>
            <person name="Xu J."/>
            <person name="Minx P."/>
            <person name="Pepin K.H."/>
            <person name="Johnson M."/>
            <person name="Bhonagiri V."/>
            <person name="Nash W.E."/>
            <person name="Mardis E.R."/>
            <person name="Wilson R.K."/>
        </authorList>
    </citation>
    <scope>NUCLEOTIDE SEQUENCE [LARGE SCALE GENOMIC DNA]</scope>
    <source>
        <strain evidence="1 2">DSM 3353</strain>
    </source>
</reference>
<gene>
    <name evidence="1" type="ORF">EUBHAL_02344</name>
</gene>
<evidence type="ECO:0000313" key="1">
    <source>
        <dbReference type="EMBL" id="EEG35753.1"/>
    </source>
</evidence>
<dbReference type="Pfam" id="PF18988">
    <property type="entry name" value="DUF5721"/>
    <property type="match status" value="1"/>
</dbReference>
<dbReference type="EMBL" id="ACEP01000105">
    <property type="protein sequence ID" value="EEG35753.1"/>
    <property type="molecule type" value="Genomic_DNA"/>
</dbReference>
<dbReference type="Proteomes" id="UP000003174">
    <property type="component" value="Unassembled WGS sequence"/>
</dbReference>
<organism evidence="1 2">
    <name type="scientific">Anaerobutyricum hallii DSM 3353</name>
    <dbReference type="NCBI Taxonomy" id="411469"/>
    <lineage>
        <taxon>Bacteria</taxon>
        <taxon>Bacillati</taxon>
        <taxon>Bacillota</taxon>
        <taxon>Clostridia</taxon>
        <taxon>Lachnospirales</taxon>
        <taxon>Lachnospiraceae</taxon>
        <taxon>Anaerobutyricum</taxon>
    </lineage>
</organism>
<name>C0EY42_9FIRM</name>
<comment type="caution">
    <text evidence="1">The sequence shown here is derived from an EMBL/GenBank/DDBJ whole genome shotgun (WGS) entry which is preliminary data.</text>
</comment>
<dbReference type="eggNOG" id="ENOG5032RA4">
    <property type="taxonomic scope" value="Bacteria"/>
</dbReference>
<evidence type="ECO:0000313" key="2">
    <source>
        <dbReference type="Proteomes" id="UP000003174"/>
    </source>
</evidence>
<accession>C0EY42</accession>
<proteinExistence type="predicted"/>
<reference evidence="1 2" key="2">
    <citation type="submission" date="2009-02" db="EMBL/GenBank/DDBJ databases">
        <title>Draft genome sequence of Eubacterium hallii (DSM 3353).</title>
        <authorList>
            <person name="Sudarsanam P."/>
            <person name="Ley R."/>
            <person name="Guruge J."/>
            <person name="Turnbaugh P.J."/>
            <person name="Mahowald M."/>
            <person name="Liep D."/>
            <person name="Gordon J."/>
        </authorList>
    </citation>
    <scope>NUCLEOTIDE SEQUENCE [LARGE SCALE GENOMIC DNA]</scope>
    <source>
        <strain evidence="1 2">DSM 3353</strain>
    </source>
</reference>
<protein>
    <submittedName>
        <fullName evidence="1">Uncharacterized protein</fullName>
    </submittedName>
</protein>
<dbReference type="AlphaFoldDB" id="C0EY42"/>
<sequence length="165" mass="19412">MEELFMLSIQISDIKDFMSHLLSKDTFDHFYFIEASIKMGVSYQIQGRINEGFYDTSVEQTLNREFCYWKEIRHRIFDIIKGKRLPLSCKIVLGLSKQSISYLIAHNNSSFREEDIEGIYVNILYDPKNLLITTGISYKNFSLDKSLEYAFDEYLAKFLKEKAVI</sequence>